<dbReference type="Proteomes" id="UP000824025">
    <property type="component" value="Unassembled WGS sequence"/>
</dbReference>
<dbReference type="InterPro" id="IPR011990">
    <property type="entry name" value="TPR-like_helical_dom_sf"/>
</dbReference>
<dbReference type="PANTHER" id="PTHR43630:SF2">
    <property type="entry name" value="GLYCOSYLTRANSFERASE"/>
    <property type="match status" value="1"/>
</dbReference>
<evidence type="ECO:0000259" key="1">
    <source>
        <dbReference type="Pfam" id="PF00535"/>
    </source>
</evidence>
<accession>A0A9D2IIG9</accession>
<sequence>MTLALCMIVKNEEDVLARCLGSVRGVFDEIVVADTGSTDGSARIAGQFGARVVHFPWRYDFAAARNFSFSQATSDYIMWLDADDVLAEPERRKLLALKAELDGSVDAYYLRYDVAFDAGGAVTTYFYRERIVRREAGMRWVGAIHETIEVHGRRKREEIAVSHRKVCIKERGRNLKIFARLFADGTKPDARQKYYFARELLGSGLYETAASAFEWFLRGEGTHDDKAGACRCLAQCYHALGMRNEERRALLRGFDHGPPRPELCCDLGGFFFEEGDFRTAIFWYKLAVNVRRSEAGAAFVCPDCGGFIPYLGLCACYDRLGQHERARRFNSLAAKLKPYDEVCRRNEAYFEKILRKEGEKDEKP</sequence>
<dbReference type="CDD" id="cd02511">
    <property type="entry name" value="Beta4Glucosyltransferase"/>
    <property type="match status" value="1"/>
</dbReference>
<gene>
    <name evidence="2" type="ORF">H9726_04725</name>
</gene>
<dbReference type="Pfam" id="PF00535">
    <property type="entry name" value="Glycos_transf_2"/>
    <property type="match status" value="1"/>
</dbReference>
<dbReference type="InterPro" id="IPR001173">
    <property type="entry name" value="Glyco_trans_2-like"/>
</dbReference>
<feature type="domain" description="Glycosyltransferase 2-like" evidence="1">
    <location>
        <begin position="6"/>
        <end position="112"/>
    </location>
</feature>
<name>A0A9D2IIG9_9FIRM</name>
<reference evidence="2" key="2">
    <citation type="submission" date="2021-04" db="EMBL/GenBank/DDBJ databases">
        <authorList>
            <person name="Gilroy R."/>
        </authorList>
    </citation>
    <scope>NUCLEOTIDE SEQUENCE</scope>
    <source>
        <strain evidence="2">CHK192-19661</strain>
    </source>
</reference>
<dbReference type="AlphaFoldDB" id="A0A9D2IIG9"/>
<proteinExistence type="predicted"/>
<dbReference type="SUPFAM" id="SSF53448">
    <property type="entry name" value="Nucleotide-diphospho-sugar transferases"/>
    <property type="match status" value="1"/>
</dbReference>
<dbReference type="Gene3D" id="1.25.40.10">
    <property type="entry name" value="Tetratricopeptide repeat domain"/>
    <property type="match status" value="1"/>
</dbReference>
<dbReference type="InterPro" id="IPR029044">
    <property type="entry name" value="Nucleotide-diphossugar_trans"/>
</dbReference>
<dbReference type="SUPFAM" id="SSF48452">
    <property type="entry name" value="TPR-like"/>
    <property type="match status" value="1"/>
</dbReference>
<protein>
    <submittedName>
        <fullName evidence="2">Glycosyltransferase family 2 protein</fullName>
    </submittedName>
</protein>
<dbReference type="EMBL" id="DXCF01000025">
    <property type="protein sequence ID" value="HIZ09776.1"/>
    <property type="molecule type" value="Genomic_DNA"/>
</dbReference>
<dbReference type="Gene3D" id="3.90.550.10">
    <property type="entry name" value="Spore Coat Polysaccharide Biosynthesis Protein SpsA, Chain A"/>
    <property type="match status" value="1"/>
</dbReference>
<organism evidence="2 3">
    <name type="scientific">Candidatus Borkfalkia avicola</name>
    <dbReference type="NCBI Taxonomy" id="2838503"/>
    <lineage>
        <taxon>Bacteria</taxon>
        <taxon>Bacillati</taxon>
        <taxon>Bacillota</taxon>
        <taxon>Clostridia</taxon>
        <taxon>Christensenellales</taxon>
        <taxon>Christensenellaceae</taxon>
        <taxon>Candidatus Borkfalkia</taxon>
    </lineage>
</organism>
<evidence type="ECO:0000313" key="2">
    <source>
        <dbReference type="EMBL" id="HIZ09776.1"/>
    </source>
</evidence>
<evidence type="ECO:0000313" key="3">
    <source>
        <dbReference type="Proteomes" id="UP000824025"/>
    </source>
</evidence>
<dbReference type="PANTHER" id="PTHR43630">
    <property type="entry name" value="POLY-BETA-1,6-N-ACETYL-D-GLUCOSAMINE SYNTHASE"/>
    <property type="match status" value="1"/>
</dbReference>
<reference evidence="2" key="1">
    <citation type="journal article" date="2021" name="PeerJ">
        <title>Extensive microbial diversity within the chicken gut microbiome revealed by metagenomics and culture.</title>
        <authorList>
            <person name="Gilroy R."/>
            <person name="Ravi A."/>
            <person name="Getino M."/>
            <person name="Pursley I."/>
            <person name="Horton D.L."/>
            <person name="Alikhan N.F."/>
            <person name="Baker D."/>
            <person name="Gharbi K."/>
            <person name="Hall N."/>
            <person name="Watson M."/>
            <person name="Adriaenssens E.M."/>
            <person name="Foster-Nyarko E."/>
            <person name="Jarju S."/>
            <person name="Secka A."/>
            <person name="Antonio M."/>
            <person name="Oren A."/>
            <person name="Chaudhuri R.R."/>
            <person name="La Ragione R."/>
            <person name="Hildebrand F."/>
            <person name="Pallen M.J."/>
        </authorList>
    </citation>
    <scope>NUCLEOTIDE SEQUENCE</scope>
    <source>
        <strain evidence="2">CHK192-19661</strain>
    </source>
</reference>
<comment type="caution">
    <text evidence="2">The sequence shown here is derived from an EMBL/GenBank/DDBJ whole genome shotgun (WGS) entry which is preliminary data.</text>
</comment>